<sequence length="167" mass="18241">MSNHANDASEPWDYDSTAVIEAMILAMSASLKDDIRFQRFLYESEIAKEKKGAPLEIEEMKAICQKSKDDLEHELGVECICQDCWARLQMKGAVDKEFKNAEVKEMKVENKEANKMGEGGIGFNTVAGGATVSTEGPANEATNLPIGNNIHSDPTTSNGTLERNVTG</sequence>
<organism evidence="2 3">
    <name type="scientific">Botrytis deweyae</name>
    <dbReference type="NCBI Taxonomy" id="2478750"/>
    <lineage>
        <taxon>Eukaryota</taxon>
        <taxon>Fungi</taxon>
        <taxon>Dikarya</taxon>
        <taxon>Ascomycota</taxon>
        <taxon>Pezizomycotina</taxon>
        <taxon>Leotiomycetes</taxon>
        <taxon>Helotiales</taxon>
        <taxon>Sclerotiniaceae</taxon>
        <taxon>Botrytis</taxon>
    </lineage>
</organism>
<proteinExistence type="predicted"/>
<keyword evidence="3" id="KW-1185">Reference proteome</keyword>
<dbReference type="GeneID" id="62236181"/>
<dbReference type="RefSeq" id="XP_038806504.1">
    <property type="nucleotide sequence ID" value="XM_038957031.1"/>
</dbReference>
<accession>A0ABQ7IBB2</accession>
<evidence type="ECO:0000256" key="1">
    <source>
        <dbReference type="SAM" id="MobiDB-lite"/>
    </source>
</evidence>
<reference evidence="2 3" key="1">
    <citation type="journal article" date="2020" name="Genome Biol. Evol.">
        <title>Comparative genomics of Sclerotiniaceae.</title>
        <authorList>
            <person name="Valero Jimenez C.A."/>
            <person name="Steentjes M."/>
            <person name="Scholten O.E."/>
            <person name="Van Kan J.A.L."/>
        </authorList>
    </citation>
    <scope>NUCLEOTIDE SEQUENCE [LARGE SCALE GENOMIC DNA]</scope>
    <source>
        <strain evidence="2 3">B1</strain>
    </source>
</reference>
<evidence type="ECO:0000313" key="3">
    <source>
        <dbReference type="Proteomes" id="UP000783213"/>
    </source>
</evidence>
<protein>
    <submittedName>
        <fullName evidence="2">Uncharacterized protein</fullName>
    </submittedName>
</protein>
<feature type="region of interest" description="Disordered" evidence="1">
    <location>
        <begin position="131"/>
        <end position="167"/>
    </location>
</feature>
<dbReference type="EMBL" id="RCSX01000028">
    <property type="protein sequence ID" value="KAF7919090.1"/>
    <property type="molecule type" value="Genomic_DNA"/>
</dbReference>
<gene>
    <name evidence="2" type="ORF">EAE98_009410</name>
</gene>
<comment type="caution">
    <text evidence="2">The sequence shown here is derived from an EMBL/GenBank/DDBJ whole genome shotgun (WGS) entry which is preliminary data.</text>
</comment>
<dbReference type="Proteomes" id="UP000783213">
    <property type="component" value="Unassembled WGS sequence"/>
</dbReference>
<name>A0ABQ7IBB2_9HELO</name>
<evidence type="ECO:0000313" key="2">
    <source>
        <dbReference type="EMBL" id="KAF7919090.1"/>
    </source>
</evidence>